<feature type="transmembrane region" description="Helical" evidence="8">
    <location>
        <begin position="175"/>
        <end position="200"/>
    </location>
</feature>
<comment type="similarity">
    <text evidence="2 8">Belongs to the 4-toluene sulfonate uptake permease (TSUP) (TC 2.A.102) family.</text>
</comment>
<dbReference type="Pfam" id="PF01925">
    <property type="entry name" value="TauE"/>
    <property type="match status" value="1"/>
</dbReference>
<evidence type="ECO:0000256" key="8">
    <source>
        <dbReference type="RuleBase" id="RU363041"/>
    </source>
</evidence>
<evidence type="ECO:0000256" key="5">
    <source>
        <dbReference type="ARBA" id="ARBA00022692"/>
    </source>
</evidence>
<feature type="transmembrane region" description="Helical" evidence="8">
    <location>
        <begin position="91"/>
        <end position="110"/>
    </location>
</feature>
<feature type="transmembrane region" description="Helical" evidence="8">
    <location>
        <begin position="221"/>
        <end position="238"/>
    </location>
</feature>
<gene>
    <name evidence="9" type="ORF">H8Z76_06585</name>
</gene>
<evidence type="ECO:0000313" key="10">
    <source>
        <dbReference type="Proteomes" id="UP000621540"/>
    </source>
</evidence>
<keyword evidence="5 8" id="KW-0812">Transmembrane</keyword>
<dbReference type="InterPro" id="IPR002781">
    <property type="entry name" value="TM_pro_TauE-like"/>
</dbReference>
<accession>A0ABR7I9S4</accession>
<evidence type="ECO:0000256" key="3">
    <source>
        <dbReference type="ARBA" id="ARBA00022448"/>
    </source>
</evidence>
<evidence type="ECO:0000256" key="2">
    <source>
        <dbReference type="ARBA" id="ARBA00009142"/>
    </source>
</evidence>
<feature type="transmembrane region" description="Helical" evidence="8">
    <location>
        <begin position="66"/>
        <end position="85"/>
    </location>
</feature>
<comment type="caution">
    <text evidence="9">The sequence shown here is derived from an EMBL/GenBank/DDBJ whole genome shotgun (WGS) entry which is preliminary data.</text>
</comment>
<keyword evidence="10" id="KW-1185">Reference proteome</keyword>
<sequence>MGWMICAALCAYFIKELCGFANTLVFTTILSFGYDNVNISPVELILGYPTNLMLIRKERASLKTKIWLPLTAIVLVGDIPGILLLKNVDVRAVKIAFGFIIIALALEMFFRENGGKMGRQSGLALGAIGIISGVLCGLYGVGALLAAYMSRVTDSSQEFKANICMVFCIENTFRIILYTILGIITPGTVRQAVVLVPVMFVGMFAGMKSGSFLNEKTVKKLVIVMLLLSGAALVITNFS</sequence>
<dbReference type="Proteomes" id="UP000621540">
    <property type="component" value="Unassembled WGS sequence"/>
</dbReference>
<keyword evidence="4 8" id="KW-1003">Cell membrane</keyword>
<name>A0ABR7I9S4_9FIRM</name>
<reference evidence="9 10" key="1">
    <citation type="submission" date="2020-08" db="EMBL/GenBank/DDBJ databases">
        <title>Genome public.</title>
        <authorList>
            <person name="Liu C."/>
            <person name="Sun Q."/>
        </authorList>
    </citation>
    <scope>NUCLEOTIDE SEQUENCE [LARGE SCALE GENOMIC DNA]</scope>
    <source>
        <strain evidence="9 10">BX0805</strain>
    </source>
</reference>
<feature type="transmembrane region" description="Helical" evidence="8">
    <location>
        <begin position="122"/>
        <end position="149"/>
    </location>
</feature>
<evidence type="ECO:0000256" key="1">
    <source>
        <dbReference type="ARBA" id="ARBA00004651"/>
    </source>
</evidence>
<dbReference type="RefSeq" id="WP_186981996.1">
    <property type="nucleotide sequence ID" value="NZ_JACOQH010000003.1"/>
</dbReference>
<dbReference type="PANTHER" id="PTHR30269">
    <property type="entry name" value="TRANSMEMBRANE PROTEIN YFCA"/>
    <property type="match status" value="1"/>
</dbReference>
<evidence type="ECO:0000256" key="7">
    <source>
        <dbReference type="ARBA" id="ARBA00023136"/>
    </source>
</evidence>
<dbReference type="EMBL" id="JACOQH010000003">
    <property type="protein sequence ID" value="MBC5753701.1"/>
    <property type="molecule type" value="Genomic_DNA"/>
</dbReference>
<dbReference type="PANTHER" id="PTHR30269:SF37">
    <property type="entry name" value="MEMBRANE TRANSPORTER PROTEIN"/>
    <property type="match status" value="1"/>
</dbReference>
<evidence type="ECO:0000313" key="9">
    <source>
        <dbReference type="EMBL" id="MBC5753701.1"/>
    </source>
</evidence>
<protein>
    <recommendedName>
        <fullName evidence="8">Probable membrane transporter protein</fullName>
    </recommendedName>
</protein>
<keyword evidence="6 8" id="KW-1133">Transmembrane helix</keyword>
<evidence type="ECO:0000256" key="4">
    <source>
        <dbReference type="ARBA" id="ARBA00022475"/>
    </source>
</evidence>
<proteinExistence type="inferred from homology"/>
<organism evidence="9 10">
    <name type="scientific">Roseburia yibonii</name>
    <dbReference type="NCBI Taxonomy" id="2763063"/>
    <lineage>
        <taxon>Bacteria</taxon>
        <taxon>Bacillati</taxon>
        <taxon>Bacillota</taxon>
        <taxon>Clostridia</taxon>
        <taxon>Lachnospirales</taxon>
        <taxon>Lachnospiraceae</taxon>
        <taxon>Roseburia</taxon>
    </lineage>
</organism>
<keyword evidence="7 8" id="KW-0472">Membrane</keyword>
<evidence type="ECO:0000256" key="6">
    <source>
        <dbReference type="ARBA" id="ARBA00022989"/>
    </source>
</evidence>
<dbReference type="InterPro" id="IPR052017">
    <property type="entry name" value="TSUP"/>
</dbReference>
<comment type="subcellular location">
    <subcellularLocation>
        <location evidence="1 8">Cell membrane</location>
        <topology evidence="1 8">Multi-pass membrane protein</topology>
    </subcellularLocation>
</comment>
<keyword evidence="3" id="KW-0813">Transport</keyword>